<name>A0ABV1SBX6_9RHOB</name>
<dbReference type="Proteomes" id="UP001438953">
    <property type="component" value="Unassembled WGS sequence"/>
</dbReference>
<reference evidence="1 2" key="1">
    <citation type="submission" date="2024-01" db="EMBL/GenBank/DDBJ databases">
        <authorList>
            <person name="Deng Y."/>
            <person name="Su J."/>
        </authorList>
    </citation>
    <scope>NUCLEOTIDE SEQUENCE [LARGE SCALE GENOMIC DNA]</scope>
    <source>
        <strain evidence="1 2">CPCC 100088</strain>
    </source>
</reference>
<reference evidence="1 2" key="2">
    <citation type="submission" date="2024-06" db="EMBL/GenBank/DDBJ databases">
        <title>Thioclava kandeliae sp. nov. from a rhizosphere soil sample of Kandelia candel in a mangrove.</title>
        <authorList>
            <person name="Mu T."/>
        </authorList>
    </citation>
    <scope>NUCLEOTIDE SEQUENCE [LARGE SCALE GENOMIC DNA]</scope>
    <source>
        <strain evidence="1 2">CPCC 100088</strain>
    </source>
</reference>
<accession>A0ABV1SBX6</accession>
<gene>
    <name evidence="1" type="ORF">VSX56_01360</name>
</gene>
<protein>
    <recommendedName>
        <fullName evidence="3">ABC transporter substrate-binding protein</fullName>
    </recommendedName>
</protein>
<evidence type="ECO:0000313" key="2">
    <source>
        <dbReference type="Proteomes" id="UP001438953"/>
    </source>
</evidence>
<keyword evidence="2" id="KW-1185">Reference proteome</keyword>
<dbReference type="RefSeq" id="WP_339112258.1">
    <property type="nucleotide sequence ID" value="NZ_JAYWLC010000001.1"/>
</dbReference>
<evidence type="ECO:0008006" key="3">
    <source>
        <dbReference type="Google" id="ProtNLM"/>
    </source>
</evidence>
<evidence type="ECO:0000313" key="1">
    <source>
        <dbReference type="EMBL" id="MER5170408.1"/>
    </source>
</evidence>
<dbReference type="EMBL" id="JAYWLC010000001">
    <property type="protein sequence ID" value="MER5170408.1"/>
    <property type="molecule type" value="Genomic_DNA"/>
</dbReference>
<proteinExistence type="predicted"/>
<organism evidence="1 2">
    <name type="scientific">Thioclava kandeliae</name>
    <dbReference type="NCBI Taxonomy" id="3070818"/>
    <lineage>
        <taxon>Bacteria</taxon>
        <taxon>Pseudomonadati</taxon>
        <taxon>Pseudomonadota</taxon>
        <taxon>Alphaproteobacteria</taxon>
        <taxon>Rhodobacterales</taxon>
        <taxon>Paracoccaceae</taxon>
        <taxon>Thioclava</taxon>
    </lineage>
</organism>
<comment type="caution">
    <text evidence="1">The sequence shown here is derived from an EMBL/GenBank/DDBJ whole genome shotgun (WGS) entry which is preliminary data.</text>
</comment>
<sequence length="291" mass="32841">MQVVYHLGAHATDEDSLVRCLARNPRVLEENGVVVPHPRRYRMVLRDTLLTLKGAEADIETSDAVLAAVTDKEDINRIIFSHEYFMCIPERVVTDKGFYAMVPGKLEPLANIFPDAEIEFHLAMINPATLIPALAQRDPERSYEDLMCGRDPRDLRWRTVVEGMVDAAQGHKVVVWCNEDAPLIWPEIMHSLSGIGDDVTLNGEQMILKTIMTEGGFRRYADYILNNPPKTLEQRRKVTMAFLDKFAKPEELEMDVALPGWDEAMIDEITALYEADIDAIAQMAGVDFIAP</sequence>